<comment type="caution">
    <text evidence="2">The sequence shown here is derived from an EMBL/GenBank/DDBJ whole genome shotgun (WGS) entry which is preliminary data.</text>
</comment>
<name>A0ABT5BE95_9BACT</name>
<evidence type="ECO:0000256" key="1">
    <source>
        <dbReference type="SAM" id="MobiDB-lite"/>
    </source>
</evidence>
<keyword evidence="3" id="KW-1185">Reference proteome</keyword>
<reference evidence="2 3" key="1">
    <citation type="submission" date="2022-11" db="EMBL/GenBank/DDBJ databases">
        <title>Minimal conservation of predation-associated metabolite biosynthetic gene clusters underscores biosynthetic potential of Myxococcota including descriptions for ten novel species: Archangium lansinium sp. nov., Myxococcus landrumus sp. nov., Nannocystis bai.</title>
        <authorList>
            <person name="Ahearne A."/>
            <person name="Stevens C."/>
            <person name="Dowd S."/>
        </authorList>
    </citation>
    <scope>NUCLEOTIDE SEQUENCE [LARGE SCALE GENOMIC DNA]</scope>
    <source>
        <strain evidence="2 3">NCELM</strain>
    </source>
</reference>
<evidence type="ECO:0000313" key="2">
    <source>
        <dbReference type="EMBL" id="MDC0672387.1"/>
    </source>
</evidence>
<proteinExistence type="predicted"/>
<sequence length="322" mass="32446">MALVACGSTPATTDGDTTEDGGATSGGETTGDAEILVGSFQISLVAPIPAAGDTPATPGKTTVLGKVYDGPVPEQIVWEEAASAGDCRLLTPRIPLCSTPCGGSAVCVEDETCQDYPTAGSVGTVTVEGLRTEGGDDPFTMDPVANTYQPGGSVQLAYPAFAEGDAIHLEAPGDVLGGFSVDARGIALLELVSEDIELASGVAITLAWEAAAEPELSTIHVKLDISHHGGTKGKIVCATADTGALEIGAELVTDLLALGVAGFPSIIVTREHVGSTTIAQGRIDLVIGAGVERFVTIEGLTSCSDDSQCSGGQTCQPDLTCA</sequence>
<protein>
    <submittedName>
        <fullName evidence="2">Uncharacterized protein</fullName>
    </submittedName>
</protein>
<feature type="compositionally biased region" description="Low complexity" evidence="1">
    <location>
        <begin position="7"/>
        <end position="22"/>
    </location>
</feature>
<organism evidence="2 3">
    <name type="scientific">Nannocystis radixulma</name>
    <dbReference type="NCBI Taxonomy" id="2995305"/>
    <lineage>
        <taxon>Bacteria</taxon>
        <taxon>Pseudomonadati</taxon>
        <taxon>Myxococcota</taxon>
        <taxon>Polyangia</taxon>
        <taxon>Nannocystales</taxon>
        <taxon>Nannocystaceae</taxon>
        <taxon>Nannocystis</taxon>
    </lineage>
</organism>
<evidence type="ECO:0000313" key="3">
    <source>
        <dbReference type="Proteomes" id="UP001217838"/>
    </source>
</evidence>
<dbReference type="Proteomes" id="UP001217838">
    <property type="component" value="Unassembled WGS sequence"/>
</dbReference>
<accession>A0ABT5BE95</accession>
<feature type="region of interest" description="Disordered" evidence="1">
    <location>
        <begin position="1"/>
        <end position="31"/>
    </location>
</feature>
<dbReference type="RefSeq" id="WP_272004033.1">
    <property type="nucleotide sequence ID" value="NZ_JAQNDN010000019.1"/>
</dbReference>
<dbReference type="EMBL" id="JAQNDN010000019">
    <property type="protein sequence ID" value="MDC0672387.1"/>
    <property type="molecule type" value="Genomic_DNA"/>
</dbReference>
<gene>
    <name evidence="2" type="ORF">POL58_31855</name>
</gene>